<comment type="caution">
    <text evidence="2">The sequence shown here is derived from an EMBL/GenBank/DDBJ whole genome shotgun (WGS) entry which is preliminary data.</text>
</comment>
<organism evidence="2 3">
    <name type="scientific">Aphanomyces invadans</name>
    <dbReference type="NCBI Taxonomy" id="157072"/>
    <lineage>
        <taxon>Eukaryota</taxon>
        <taxon>Sar</taxon>
        <taxon>Stramenopiles</taxon>
        <taxon>Oomycota</taxon>
        <taxon>Saprolegniomycetes</taxon>
        <taxon>Saprolegniales</taxon>
        <taxon>Verrucalvaceae</taxon>
        <taxon>Aphanomyces</taxon>
    </lineage>
</organism>
<sequence length="199" mass="22988">MSAVQLSIINLAHLLVAATYDNGRPIRPKSAYESQLRDECRKEHLRFSEHLATYVSWFEDKQLLKTLMLMWNMDDNLENLTDAKFKAKLQEIAEKPKNEVDPDLHSLFHGVEFDMGIRDVTQHVAQFMTKCDERIHLRGANDMMRADKVRKRVYMPEQQTNWERWGAGAGKRMLSKSVTYSKMTKVAQGTKAKDASQAV</sequence>
<accession>A0A3R6Z515</accession>
<evidence type="ECO:0000313" key="3">
    <source>
        <dbReference type="Proteomes" id="UP000285060"/>
    </source>
</evidence>
<keyword evidence="1" id="KW-0732">Signal</keyword>
<dbReference type="EMBL" id="QUSY01000314">
    <property type="protein sequence ID" value="RHY30448.1"/>
    <property type="molecule type" value="Genomic_DNA"/>
</dbReference>
<feature type="chain" id="PRO_5018676542" evidence="1">
    <location>
        <begin position="19"/>
        <end position="199"/>
    </location>
</feature>
<gene>
    <name evidence="2" type="ORF">DYB32_004311</name>
</gene>
<evidence type="ECO:0000256" key="1">
    <source>
        <dbReference type="SAM" id="SignalP"/>
    </source>
</evidence>
<reference evidence="2 3" key="1">
    <citation type="submission" date="2018-08" db="EMBL/GenBank/DDBJ databases">
        <title>Aphanomyces genome sequencing and annotation.</title>
        <authorList>
            <person name="Minardi D."/>
            <person name="Oidtmann B."/>
            <person name="Van Der Giezen M."/>
            <person name="Studholme D.J."/>
        </authorList>
    </citation>
    <scope>NUCLEOTIDE SEQUENCE [LARGE SCALE GENOMIC DNA]</scope>
    <source>
        <strain evidence="2 3">NJM0002</strain>
    </source>
</reference>
<dbReference type="Proteomes" id="UP000285060">
    <property type="component" value="Unassembled WGS sequence"/>
</dbReference>
<keyword evidence="3" id="KW-1185">Reference proteome</keyword>
<evidence type="ECO:0000313" key="2">
    <source>
        <dbReference type="EMBL" id="RHY30448.1"/>
    </source>
</evidence>
<dbReference type="AlphaFoldDB" id="A0A3R6Z515"/>
<protein>
    <submittedName>
        <fullName evidence="2">Uncharacterized protein</fullName>
    </submittedName>
</protein>
<feature type="signal peptide" evidence="1">
    <location>
        <begin position="1"/>
        <end position="18"/>
    </location>
</feature>
<proteinExistence type="predicted"/>
<name>A0A3R6Z515_9STRA</name>
<dbReference type="VEuPathDB" id="FungiDB:H310_13355"/>